<keyword evidence="9" id="KW-0511">Multifunctional enzyme</keyword>
<dbReference type="RefSeq" id="WP_264323947.1">
    <property type="nucleotide sequence ID" value="NZ_JADEXQ010000011.1"/>
</dbReference>
<evidence type="ECO:0000256" key="1">
    <source>
        <dbReference type="ARBA" id="ARBA00004429"/>
    </source>
</evidence>
<dbReference type="GO" id="GO:0005886">
    <property type="term" value="C:plasma membrane"/>
    <property type="evidence" value="ECO:0007669"/>
    <property type="project" value="UniProtKB-SubCell"/>
</dbReference>
<dbReference type="EC" id="2.1.1.-" evidence="9"/>
<dbReference type="AlphaFoldDB" id="A0A928VNB7"/>
<keyword evidence="9" id="KW-0808">Transferase</keyword>
<keyword evidence="7 10" id="KW-0472">Membrane</keyword>
<keyword evidence="9" id="KW-0489">Methyltransferase</keyword>
<dbReference type="Pfam" id="PF01478">
    <property type="entry name" value="Peptidase_A24"/>
    <property type="match status" value="1"/>
</dbReference>
<comment type="function">
    <text evidence="9">Plays an essential role in type IV pili and type II pseudopili formation by proteolytically removing the leader sequence from substrate proteins and subsequently monomethylating the alpha-amino group of the newly exposed N-terminal phenylalanine.</text>
</comment>
<keyword evidence="9" id="KW-0645">Protease</keyword>
<proteinExistence type="inferred from homology"/>
<evidence type="ECO:0000256" key="2">
    <source>
        <dbReference type="ARBA" id="ARBA00005801"/>
    </source>
</evidence>
<evidence type="ECO:0000259" key="11">
    <source>
        <dbReference type="Pfam" id="PF01478"/>
    </source>
</evidence>
<keyword evidence="6 10" id="KW-1133">Transmembrane helix</keyword>
<evidence type="ECO:0000256" key="3">
    <source>
        <dbReference type="ARBA" id="ARBA00022475"/>
    </source>
</evidence>
<accession>A0A928VNB7</accession>
<feature type="transmembrane region" description="Helical" evidence="10">
    <location>
        <begin position="105"/>
        <end position="123"/>
    </location>
</feature>
<dbReference type="Gene3D" id="1.20.120.1220">
    <property type="match status" value="1"/>
</dbReference>
<dbReference type="PANTHER" id="PTHR30487">
    <property type="entry name" value="TYPE 4 PREPILIN-LIKE PROTEINS LEADER PEPTIDE-PROCESSING ENZYME"/>
    <property type="match status" value="1"/>
</dbReference>
<dbReference type="EMBL" id="JADEXQ010000011">
    <property type="protein sequence ID" value="MBE9029129.1"/>
    <property type="molecule type" value="Genomic_DNA"/>
</dbReference>
<evidence type="ECO:0000256" key="6">
    <source>
        <dbReference type="ARBA" id="ARBA00022989"/>
    </source>
</evidence>
<dbReference type="GO" id="GO:0032259">
    <property type="term" value="P:methylation"/>
    <property type="evidence" value="ECO:0007669"/>
    <property type="project" value="UniProtKB-KW"/>
</dbReference>
<keyword evidence="3" id="KW-1003">Cell membrane</keyword>
<evidence type="ECO:0000256" key="7">
    <source>
        <dbReference type="ARBA" id="ARBA00023136"/>
    </source>
</evidence>
<evidence type="ECO:0000256" key="4">
    <source>
        <dbReference type="ARBA" id="ARBA00022519"/>
    </source>
</evidence>
<feature type="transmembrane region" description="Helical" evidence="10">
    <location>
        <begin position="245"/>
        <end position="269"/>
    </location>
</feature>
<keyword evidence="4" id="KW-0997">Cell inner membrane</keyword>
<dbReference type="InterPro" id="IPR050882">
    <property type="entry name" value="Prepilin_peptidase/N-MTase"/>
</dbReference>
<reference evidence="13" key="1">
    <citation type="submission" date="2020-10" db="EMBL/GenBank/DDBJ databases">
        <authorList>
            <person name="Castelo-Branco R."/>
            <person name="Eusebio N."/>
            <person name="Adriana R."/>
            <person name="Vieira A."/>
            <person name="Brugerolle De Fraissinette N."/>
            <person name="Rezende De Castro R."/>
            <person name="Schneider M.P."/>
            <person name="Vasconcelos V."/>
            <person name="Leao P.N."/>
        </authorList>
    </citation>
    <scope>NUCLEOTIDE SEQUENCE</scope>
    <source>
        <strain evidence="13">LEGE 11480</strain>
    </source>
</reference>
<evidence type="ECO:0000256" key="9">
    <source>
        <dbReference type="RuleBase" id="RU003794"/>
    </source>
</evidence>
<feature type="transmembrane region" description="Helical" evidence="10">
    <location>
        <begin position="163"/>
        <end position="184"/>
    </location>
</feature>
<evidence type="ECO:0000256" key="5">
    <source>
        <dbReference type="ARBA" id="ARBA00022692"/>
    </source>
</evidence>
<sequence>MDLSLFLNGAIVFMLGGAIGSFLNVVIYRLPAGLSVLHPPSRCPHCMTPLRKRDNLPIIGWLKLRGKCAHCQAPISSRYPIVEAVTGLLFLASYLAFGLSLQTPSYWLFLSLLLALALIDFDTMTLSNPLMKTGVISGLLFQAAIGFSLHGLTGAIISLASSAIGMVLGILLIDAITVIGSFVFRRPAMGDGDAFLAAMMGAWLGWKYLLLAIFLAALVGAIVGMGGRLFGQMQKFQKMPFGPCLALGAALSVFIGHGLLSSYLALFAVG</sequence>
<evidence type="ECO:0000256" key="8">
    <source>
        <dbReference type="RuleBase" id="RU003793"/>
    </source>
</evidence>
<feature type="transmembrane region" description="Helical" evidence="10">
    <location>
        <begin position="81"/>
        <end position="99"/>
    </location>
</feature>
<keyword evidence="5 9" id="KW-0812">Transmembrane</keyword>
<dbReference type="EC" id="3.4.23.43" evidence="9"/>
<evidence type="ECO:0000259" key="12">
    <source>
        <dbReference type="Pfam" id="PF06750"/>
    </source>
</evidence>
<comment type="catalytic activity">
    <reaction evidence="9">
        <text>Typically cleaves a -Gly-|-Phe- bond to release an N-terminal, basic peptide of 5-8 residues from type IV prepilin, and then N-methylates the new N-terminal amino group, the methyl donor being S-adenosyl-L-methionine.</text>
        <dbReference type="EC" id="3.4.23.43"/>
    </reaction>
</comment>
<comment type="subcellular location">
    <subcellularLocation>
        <location evidence="1">Cell inner membrane</location>
        <topology evidence="1">Multi-pass membrane protein</topology>
    </subcellularLocation>
    <subcellularLocation>
        <location evidence="9">Cell membrane</location>
        <topology evidence="9">Multi-pass membrane protein</topology>
    </subcellularLocation>
</comment>
<dbReference type="GO" id="GO:0004190">
    <property type="term" value="F:aspartic-type endopeptidase activity"/>
    <property type="evidence" value="ECO:0007669"/>
    <property type="project" value="UniProtKB-EC"/>
</dbReference>
<feature type="transmembrane region" description="Helical" evidence="10">
    <location>
        <begin position="135"/>
        <end position="157"/>
    </location>
</feature>
<dbReference type="InterPro" id="IPR014032">
    <property type="entry name" value="Peptidase_A24A_bac"/>
</dbReference>
<evidence type="ECO:0000313" key="13">
    <source>
        <dbReference type="EMBL" id="MBE9029129.1"/>
    </source>
</evidence>
<dbReference type="GO" id="GO:0008168">
    <property type="term" value="F:methyltransferase activity"/>
    <property type="evidence" value="ECO:0007669"/>
    <property type="project" value="UniProtKB-KW"/>
</dbReference>
<keyword evidence="9" id="KW-0378">Hydrolase</keyword>
<dbReference type="Proteomes" id="UP000625316">
    <property type="component" value="Unassembled WGS sequence"/>
</dbReference>
<feature type="transmembrane region" description="Helical" evidence="10">
    <location>
        <begin position="205"/>
        <end position="225"/>
    </location>
</feature>
<name>A0A928VNB7_9CYAN</name>
<feature type="transmembrane region" description="Helical" evidence="10">
    <location>
        <begin position="6"/>
        <end position="28"/>
    </location>
</feature>
<dbReference type="PRINTS" id="PR00864">
    <property type="entry name" value="PREPILNPTASE"/>
</dbReference>
<dbReference type="GO" id="GO:0006465">
    <property type="term" value="P:signal peptide processing"/>
    <property type="evidence" value="ECO:0007669"/>
    <property type="project" value="TreeGrafter"/>
</dbReference>
<gene>
    <name evidence="13" type="ORF">IQ266_05050</name>
</gene>
<feature type="domain" description="Prepilin peptidase A24 N-terminal" evidence="12">
    <location>
        <begin position="15"/>
        <end position="97"/>
    </location>
</feature>
<dbReference type="PANTHER" id="PTHR30487:SF0">
    <property type="entry name" value="PREPILIN LEADER PEPTIDASE_N-METHYLTRANSFERASE-RELATED"/>
    <property type="match status" value="1"/>
</dbReference>
<dbReference type="InterPro" id="IPR000045">
    <property type="entry name" value="Prepilin_IV_endopep_pep"/>
</dbReference>
<dbReference type="InterPro" id="IPR010627">
    <property type="entry name" value="Prepilin_pept_A24_N"/>
</dbReference>
<feature type="domain" description="Prepilin type IV endopeptidase peptidase" evidence="11">
    <location>
        <begin position="107"/>
        <end position="224"/>
    </location>
</feature>
<protein>
    <recommendedName>
        <fullName evidence="9">Prepilin leader peptidase/N-methyltransferase</fullName>
        <ecNumber evidence="9">2.1.1.-</ecNumber>
        <ecNumber evidence="9">3.4.23.43</ecNumber>
    </recommendedName>
</protein>
<comment type="caution">
    <text evidence="13">The sequence shown here is derived from an EMBL/GenBank/DDBJ whole genome shotgun (WGS) entry which is preliminary data.</text>
</comment>
<keyword evidence="14" id="KW-1185">Reference proteome</keyword>
<evidence type="ECO:0000313" key="14">
    <source>
        <dbReference type="Proteomes" id="UP000625316"/>
    </source>
</evidence>
<dbReference type="Pfam" id="PF06750">
    <property type="entry name" value="A24_N_bact"/>
    <property type="match status" value="1"/>
</dbReference>
<evidence type="ECO:0000256" key="10">
    <source>
        <dbReference type="SAM" id="Phobius"/>
    </source>
</evidence>
<comment type="similarity">
    <text evidence="2 8">Belongs to the peptidase A24 family.</text>
</comment>
<organism evidence="13 14">
    <name type="scientific">Romeriopsis navalis LEGE 11480</name>
    <dbReference type="NCBI Taxonomy" id="2777977"/>
    <lineage>
        <taxon>Bacteria</taxon>
        <taxon>Bacillati</taxon>
        <taxon>Cyanobacteriota</taxon>
        <taxon>Cyanophyceae</taxon>
        <taxon>Leptolyngbyales</taxon>
        <taxon>Leptolyngbyaceae</taxon>
        <taxon>Romeriopsis</taxon>
        <taxon>Romeriopsis navalis</taxon>
    </lineage>
</organism>